<dbReference type="SMART" id="SM00717">
    <property type="entry name" value="SANT"/>
    <property type="match status" value="1"/>
</dbReference>
<evidence type="ECO:0000256" key="1">
    <source>
        <dbReference type="ARBA" id="ARBA00004123"/>
    </source>
</evidence>
<dbReference type="PROSITE" id="PS51294">
    <property type="entry name" value="HTH_MYB"/>
    <property type="match status" value="1"/>
</dbReference>
<dbReference type="InterPro" id="IPR017930">
    <property type="entry name" value="Myb_dom"/>
</dbReference>
<evidence type="ECO:0000256" key="3">
    <source>
        <dbReference type="ARBA" id="ARBA00023242"/>
    </source>
</evidence>
<organism evidence="6 7">
    <name type="scientific">Clitoria ternatea</name>
    <name type="common">Butterfly pea</name>
    <dbReference type="NCBI Taxonomy" id="43366"/>
    <lineage>
        <taxon>Eukaryota</taxon>
        <taxon>Viridiplantae</taxon>
        <taxon>Streptophyta</taxon>
        <taxon>Embryophyta</taxon>
        <taxon>Tracheophyta</taxon>
        <taxon>Spermatophyta</taxon>
        <taxon>Magnoliopsida</taxon>
        <taxon>eudicotyledons</taxon>
        <taxon>Gunneridae</taxon>
        <taxon>Pentapetalae</taxon>
        <taxon>rosids</taxon>
        <taxon>fabids</taxon>
        <taxon>Fabales</taxon>
        <taxon>Fabaceae</taxon>
        <taxon>Papilionoideae</taxon>
        <taxon>50 kb inversion clade</taxon>
        <taxon>NPAAA clade</taxon>
        <taxon>indigoferoid/millettioid clade</taxon>
        <taxon>Phaseoleae</taxon>
        <taxon>Clitoria</taxon>
    </lineage>
</organism>
<dbReference type="Proteomes" id="UP001359559">
    <property type="component" value="Unassembled WGS sequence"/>
</dbReference>
<dbReference type="CDD" id="cd00167">
    <property type="entry name" value="SANT"/>
    <property type="match status" value="1"/>
</dbReference>
<dbReference type="Gene3D" id="1.10.10.60">
    <property type="entry name" value="Homeodomain-like"/>
    <property type="match status" value="1"/>
</dbReference>
<gene>
    <name evidence="6" type="ORF">RJT34_09148</name>
</gene>
<dbReference type="GO" id="GO:0005634">
    <property type="term" value="C:nucleus"/>
    <property type="evidence" value="ECO:0007669"/>
    <property type="project" value="UniProtKB-SubCell"/>
</dbReference>
<feature type="domain" description="HTH myb-type" evidence="5">
    <location>
        <begin position="1"/>
        <end position="46"/>
    </location>
</feature>
<feature type="domain" description="Myb-like" evidence="4">
    <location>
        <begin position="1"/>
        <end position="42"/>
    </location>
</feature>
<keyword evidence="2" id="KW-0238">DNA-binding</keyword>
<proteinExistence type="predicted"/>
<dbReference type="InterPro" id="IPR015495">
    <property type="entry name" value="Myb_TF_plants"/>
</dbReference>
<dbReference type="PANTHER" id="PTHR47999:SF124">
    <property type="entry name" value="MYB TRANSCRIPTION FACTOR 42"/>
    <property type="match status" value="1"/>
</dbReference>
<keyword evidence="7" id="KW-1185">Reference proteome</keyword>
<evidence type="ECO:0000259" key="4">
    <source>
        <dbReference type="PROSITE" id="PS50090"/>
    </source>
</evidence>
<keyword evidence="3" id="KW-0539">Nucleus</keyword>
<dbReference type="PROSITE" id="PS50090">
    <property type="entry name" value="MYB_LIKE"/>
    <property type="match status" value="1"/>
</dbReference>
<dbReference type="InterPro" id="IPR001005">
    <property type="entry name" value="SANT/Myb"/>
</dbReference>
<dbReference type="InterPro" id="IPR009057">
    <property type="entry name" value="Homeodomain-like_sf"/>
</dbReference>
<evidence type="ECO:0000313" key="7">
    <source>
        <dbReference type="Proteomes" id="UP001359559"/>
    </source>
</evidence>
<evidence type="ECO:0000259" key="5">
    <source>
        <dbReference type="PROSITE" id="PS51294"/>
    </source>
</evidence>
<dbReference type="Pfam" id="PF00249">
    <property type="entry name" value="Myb_DNA-binding"/>
    <property type="match status" value="1"/>
</dbReference>
<accession>A0AAN9PT54</accession>
<comment type="caution">
    <text evidence="6">The sequence shown here is derived from an EMBL/GenBank/DDBJ whole genome shotgun (WGS) entry which is preliminary data.</text>
</comment>
<dbReference type="PANTHER" id="PTHR47999">
    <property type="entry name" value="TRANSCRIPTION FACTOR MYB8-RELATED-RELATED"/>
    <property type="match status" value="1"/>
</dbReference>
<name>A0AAN9PT54_CLITE</name>
<comment type="subcellular location">
    <subcellularLocation>
        <location evidence="1">Nucleus</location>
    </subcellularLocation>
</comment>
<dbReference type="SUPFAM" id="SSF46689">
    <property type="entry name" value="Homeodomain-like"/>
    <property type="match status" value="1"/>
</dbReference>
<sequence length="101" mass="11607">MAIKKGPWTEEEDSVLINYINVHGEGLKRTGKSCRLRWLNYLRPPGGAQWALEKQLVAFEKVHVPANAQQRLSSEERNDPKIEDIDVVTTVNQKMLLLRCH</sequence>
<evidence type="ECO:0000313" key="6">
    <source>
        <dbReference type="EMBL" id="KAK7311180.1"/>
    </source>
</evidence>
<dbReference type="EMBL" id="JAYKXN010000002">
    <property type="protein sequence ID" value="KAK7311180.1"/>
    <property type="molecule type" value="Genomic_DNA"/>
</dbReference>
<evidence type="ECO:0000256" key="2">
    <source>
        <dbReference type="ARBA" id="ARBA00023125"/>
    </source>
</evidence>
<protein>
    <submittedName>
        <fullName evidence="6">Uncharacterized protein</fullName>
    </submittedName>
</protein>
<dbReference type="AlphaFoldDB" id="A0AAN9PT54"/>
<dbReference type="GO" id="GO:0003677">
    <property type="term" value="F:DNA binding"/>
    <property type="evidence" value="ECO:0007669"/>
    <property type="project" value="UniProtKB-KW"/>
</dbReference>
<reference evidence="6 7" key="1">
    <citation type="submission" date="2024-01" db="EMBL/GenBank/DDBJ databases">
        <title>The genomes of 5 underutilized Papilionoideae crops provide insights into root nodulation and disease resistance.</title>
        <authorList>
            <person name="Yuan L."/>
        </authorList>
    </citation>
    <scope>NUCLEOTIDE SEQUENCE [LARGE SCALE GENOMIC DNA]</scope>
    <source>
        <strain evidence="6">LY-2023</strain>
        <tissue evidence="6">Leaf</tissue>
    </source>
</reference>